<dbReference type="GO" id="GO:0003677">
    <property type="term" value="F:DNA binding"/>
    <property type="evidence" value="ECO:0007669"/>
    <property type="project" value="UniProtKB-KW"/>
</dbReference>
<dbReference type="SUPFAM" id="SSF57716">
    <property type="entry name" value="Glucocorticoid receptor-like (DNA-binding domain)"/>
    <property type="match status" value="1"/>
</dbReference>
<evidence type="ECO:0000256" key="5">
    <source>
        <dbReference type="SAM" id="Coils"/>
    </source>
</evidence>
<keyword evidence="3" id="KW-0862">Zinc</keyword>
<dbReference type="Pfam" id="PF05485">
    <property type="entry name" value="THAP"/>
    <property type="match status" value="1"/>
</dbReference>
<feature type="coiled-coil region" evidence="5">
    <location>
        <begin position="133"/>
        <end position="167"/>
    </location>
</feature>
<dbReference type="GO" id="GO:0008270">
    <property type="term" value="F:zinc ion binding"/>
    <property type="evidence" value="ECO:0007669"/>
    <property type="project" value="UniProtKB-KW"/>
</dbReference>
<sequence length="248" mass="28586">MKCADLSLKWVKLCKRPKNFNVTTARLCTLHFEPDDYERDLKNELMGFENKFKRSLKYTALPSLRLPNNTLQSSRKMEMDNARKNRLEIRARKKLVQDLIENSLVVMDENNNDQLNVEINSSSTSTSNERRSIGTLTENNDNNEEVIKKLQAKVTDLEDKMKSINKIFTPKQLSKLCEPHKRITWSVDEISKAIVIHSSEPRAYRLLLKNGYPFPAVSTLTRESQEVLIANRDVLYTVGKVLGNIVCL</sequence>
<dbReference type="Proteomes" id="UP001566132">
    <property type="component" value="Unassembled WGS sequence"/>
</dbReference>
<keyword evidence="8" id="KW-1185">Reference proteome</keyword>
<organism evidence="7 8">
    <name type="scientific">Hypothenemus hampei</name>
    <name type="common">Coffee berry borer</name>
    <dbReference type="NCBI Taxonomy" id="57062"/>
    <lineage>
        <taxon>Eukaryota</taxon>
        <taxon>Metazoa</taxon>
        <taxon>Ecdysozoa</taxon>
        <taxon>Arthropoda</taxon>
        <taxon>Hexapoda</taxon>
        <taxon>Insecta</taxon>
        <taxon>Pterygota</taxon>
        <taxon>Neoptera</taxon>
        <taxon>Endopterygota</taxon>
        <taxon>Coleoptera</taxon>
        <taxon>Polyphaga</taxon>
        <taxon>Cucujiformia</taxon>
        <taxon>Curculionidae</taxon>
        <taxon>Scolytinae</taxon>
        <taxon>Hypothenemus</taxon>
    </lineage>
</organism>
<evidence type="ECO:0000259" key="6">
    <source>
        <dbReference type="Pfam" id="PF05485"/>
    </source>
</evidence>
<proteinExistence type="predicted"/>
<evidence type="ECO:0000313" key="7">
    <source>
        <dbReference type="EMBL" id="KAL1489684.1"/>
    </source>
</evidence>
<evidence type="ECO:0000256" key="2">
    <source>
        <dbReference type="ARBA" id="ARBA00022771"/>
    </source>
</evidence>
<feature type="domain" description="THAP-type" evidence="6">
    <location>
        <begin position="6"/>
        <end position="64"/>
    </location>
</feature>
<dbReference type="AlphaFoldDB" id="A0ABD1E4S6"/>
<keyword evidence="4" id="KW-0238">DNA-binding</keyword>
<gene>
    <name evidence="7" type="ORF">ABEB36_013626</name>
</gene>
<reference evidence="7 8" key="1">
    <citation type="submission" date="2024-05" db="EMBL/GenBank/DDBJ databases">
        <title>Genetic variation in Jamaican populations of the coffee berry borer (Hypothenemus hampei).</title>
        <authorList>
            <person name="Errbii M."/>
            <person name="Myrie A."/>
        </authorList>
    </citation>
    <scope>NUCLEOTIDE SEQUENCE [LARGE SCALE GENOMIC DNA]</scope>
    <source>
        <strain evidence="7">JA-Hopewell-2020-01-JO</strain>
        <tissue evidence="7">Whole body</tissue>
    </source>
</reference>
<evidence type="ECO:0000256" key="3">
    <source>
        <dbReference type="ARBA" id="ARBA00022833"/>
    </source>
</evidence>
<protein>
    <recommendedName>
        <fullName evidence="6">THAP-type domain-containing protein</fullName>
    </recommendedName>
</protein>
<keyword evidence="1" id="KW-0479">Metal-binding</keyword>
<name>A0ABD1E4S6_HYPHA</name>
<dbReference type="InterPro" id="IPR006612">
    <property type="entry name" value="THAP_Znf"/>
</dbReference>
<evidence type="ECO:0000313" key="8">
    <source>
        <dbReference type="Proteomes" id="UP001566132"/>
    </source>
</evidence>
<evidence type="ECO:0000256" key="1">
    <source>
        <dbReference type="ARBA" id="ARBA00022723"/>
    </source>
</evidence>
<accession>A0ABD1E4S6</accession>
<comment type="caution">
    <text evidence="7">The sequence shown here is derived from an EMBL/GenBank/DDBJ whole genome shotgun (WGS) entry which is preliminary data.</text>
</comment>
<dbReference type="EMBL" id="JBDJPC010000011">
    <property type="protein sequence ID" value="KAL1489684.1"/>
    <property type="molecule type" value="Genomic_DNA"/>
</dbReference>
<keyword evidence="2" id="KW-0863">Zinc-finger</keyword>
<evidence type="ECO:0000256" key="4">
    <source>
        <dbReference type="ARBA" id="ARBA00023125"/>
    </source>
</evidence>
<keyword evidence="5" id="KW-0175">Coiled coil</keyword>